<keyword evidence="4" id="KW-1185">Reference proteome</keyword>
<keyword evidence="1" id="KW-0472">Membrane</keyword>
<keyword evidence="1" id="KW-1133">Transmembrane helix</keyword>
<evidence type="ECO:0000256" key="1">
    <source>
        <dbReference type="SAM" id="Phobius"/>
    </source>
</evidence>
<dbReference type="RefSeq" id="WP_380125319.1">
    <property type="nucleotide sequence ID" value="NZ_JBHSIU010000066.1"/>
</dbReference>
<evidence type="ECO:0000313" key="4">
    <source>
        <dbReference type="Proteomes" id="UP001595912"/>
    </source>
</evidence>
<accession>A0ABV9WB93</accession>
<keyword evidence="1" id="KW-0812">Transmembrane</keyword>
<protein>
    <recommendedName>
        <fullName evidence="2">DUF7489 domain-containing protein</fullName>
    </recommendedName>
</protein>
<evidence type="ECO:0000313" key="3">
    <source>
        <dbReference type="EMBL" id="MFC5004959.1"/>
    </source>
</evidence>
<dbReference type="Proteomes" id="UP001595912">
    <property type="component" value="Unassembled WGS sequence"/>
</dbReference>
<gene>
    <name evidence="3" type="ORF">ACFPIJ_44915</name>
</gene>
<dbReference type="EMBL" id="JBHSIU010000066">
    <property type="protein sequence ID" value="MFC5004959.1"/>
    <property type="molecule type" value="Genomic_DNA"/>
</dbReference>
<dbReference type="InterPro" id="IPR055912">
    <property type="entry name" value="DUF7489"/>
</dbReference>
<organism evidence="3 4">
    <name type="scientific">Dactylosporangium cerinum</name>
    <dbReference type="NCBI Taxonomy" id="1434730"/>
    <lineage>
        <taxon>Bacteria</taxon>
        <taxon>Bacillati</taxon>
        <taxon>Actinomycetota</taxon>
        <taxon>Actinomycetes</taxon>
        <taxon>Micromonosporales</taxon>
        <taxon>Micromonosporaceae</taxon>
        <taxon>Dactylosporangium</taxon>
    </lineage>
</organism>
<comment type="caution">
    <text evidence="3">The sequence shown here is derived from an EMBL/GenBank/DDBJ whole genome shotgun (WGS) entry which is preliminary data.</text>
</comment>
<proteinExistence type="predicted"/>
<evidence type="ECO:0000259" key="2">
    <source>
        <dbReference type="Pfam" id="PF24315"/>
    </source>
</evidence>
<feature type="domain" description="DUF7489" evidence="2">
    <location>
        <begin position="35"/>
        <end position="98"/>
    </location>
</feature>
<reference evidence="4" key="1">
    <citation type="journal article" date="2019" name="Int. J. Syst. Evol. Microbiol.">
        <title>The Global Catalogue of Microorganisms (GCM) 10K type strain sequencing project: providing services to taxonomists for standard genome sequencing and annotation.</title>
        <authorList>
            <consortium name="The Broad Institute Genomics Platform"/>
            <consortium name="The Broad Institute Genome Sequencing Center for Infectious Disease"/>
            <person name="Wu L."/>
            <person name="Ma J."/>
        </authorList>
    </citation>
    <scope>NUCLEOTIDE SEQUENCE [LARGE SCALE GENOMIC DNA]</scope>
    <source>
        <strain evidence="4">CGMCC 4.7152</strain>
    </source>
</reference>
<sequence>MRLFLTVLYVLAGTVVWLGPLMVFVEWGRRRARLEAYEGVVLAKEAGVHVSIDSAEMQYCLVVDTGADRPLRRLVDADTYAGVQPGDRVVKRPGGEVRRAGP</sequence>
<dbReference type="Pfam" id="PF24315">
    <property type="entry name" value="DUF7489"/>
    <property type="match status" value="1"/>
</dbReference>
<name>A0ABV9WB93_9ACTN</name>
<feature type="transmembrane region" description="Helical" evidence="1">
    <location>
        <begin position="6"/>
        <end position="25"/>
    </location>
</feature>